<keyword evidence="2" id="KW-1185">Reference proteome</keyword>
<evidence type="ECO:0000313" key="1">
    <source>
        <dbReference type="EMBL" id="CAD6446442.1"/>
    </source>
</evidence>
<proteinExistence type="predicted"/>
<sequence length="344" mass="39321">MSLWDYIPLPPYEDGVPTFKLDLEEVVYLQQKQVILGDCVKGMWKINAAILIPIDASPWPPLKVPESALSIGALWFSGWTEVRAEKIFECWKYTSKPRDNCDDRDPSLIDYAISRVHARGDSSTPGMLGRLEARKEMMILGLRTLFQDEILDQGNINPGVYVNTMDLHDWIIDKVGKRYRLMITHLRYLKNYAATGVQAERRITDETLKEESFRFPFKAEELPENKFFEEAYESSKTAKASVEAADHLRHNTSVGVKSNEIRPYNYIPSDLGTSIEEALLTGDPNHVQGIDSAEEGRRTNEDGYIPGLRLSPYRQKVKTFWKALQSFRQDNGVGRKIVKTRKSS</sequence>
<accession>A0A8H2VX00</accession>
<protein>
    <submittedName>
        <fullName evidence="1">Da130bcb-0ef6-4d16-ad71-9c81850c2456</fullName>
    </submittedName>
</protein>
<dbReference type="EMBL" id="CAJHIA010000020">
    <property type="protein sequence ID" value="CAD6446442.1"/>
    <property type="molecule type" value="Genomic_DNA"/>
</dbReference>
<organism evidence="1 2">
    <name type="scientific">Sclerotinia trifoliorum</name>
    <dbReference type="NCBI Taxonomy" id="28548"/>
    <lineage>
        <taxon>Eukaryota</taxon>
        <taxon>Fungi</taxon>
        <taxon>Dikarya</taxon>
        <taxon>Ascomycota</taxon>
        <taxon>Pezizomycotina</taxon>
        <taxon>Leotiomycetes</taxon>
        <taxon>Helotiales</taxon>
        <taxon>Sclerotiniaceae</taxon>
        <taxon>Sclerotinia</taxon>
    </lineage>
</organism>
<dbReference type="Proteomes" id="UP000624404">
    <property type="component" value="Unassembled WGS sequence"/>
</dbReference>
<dbReference type="OrthoDB" id="5429780at2759"/>
<evidence type="ECO:0000313" key="2">
    <source>
        <dbReference type="Proteomes" id="UP000624404"/>
    </source>
</evidence>
<name>A0A8H2VX00_9HELO</name>
<reference evidence="1" key="1">
    <citation type="submission" date="2020-10" db="EMBL/GenBank/DDBJ databases">
        <authorList>
            <person name="Kusch S."/>
        </authorList>
    </citation>
    <scope>NUCLEOTIDE SEQUENCE</scope>
    <source>
        <strain evidence="1">SwB9</strain>
    </source>
</reference>
<dbReference type="AlphaFoldDB" id="A0A8H2VX00"/>
<comment type="caution">
    <text evidence="1">The sequence shown here is derived from an EMBL/GenBank/DDBJ whole genome shotgun (WGS) entry which is preliminary data.</text>
</comment>
<gene>
    <name evidence="1" type="ORF">SCLTRI_LOCUS6234</name>
</gene>